<proteinExistence type="predicted"/>
<keyword evidence="4" id="KW-1185">Reference proteome</keyword>
<dbReference type="EMBL" id="CP073767">
    <property type="protein sequence ID" value="UWZ55248.1"/>
    <property type="molecule type" value="Genomic_DNA"/>
</dbReference>
<accession>A0A9Q9II89</accession>
<gene>
    <name evidence="3" type="ORF">Daura_02995</name>
</gene>
<dbReference type="RefSeq" id="WP_033363490.1">
    <property type="nucleotide sequence ID" value="NZ_CP073767.1"/>
</dbReference>
<dbReference type="OrthoDB" id="3531052at2"/>
<dbReference type="InterPro" id="IPR035930">
    <property type="entry name" value="FomD-like_sf"/>
</dbReference>
<keyword evidence="1" id="KW-0378">Hydrolase</keyword>
<dbReference type="Gene3D" id="2.40.380.10">
    <property type="entry name" value="FomD-like"/>
    <property type="match status" value="1"/>
</dbReference>
<sequence length="166" mass="19216">MTQVRVVYRKFDGSLHWNYETRLLGEDDHGIWVGADSGTIVHRGPLRTGPVEAPHVLLFPRQAWWTACFNAVPHRTEIYCDITTVPHWIEDTEVTMIDLDLDVRRRRAGTIELLDEDEFAAHQVKYSYPPDVIAEAQASAEWLFGAVTQRTEPFGHRYLDWLELVQ</sequence>
<protein>
    <submittedName>
        <fullName evidence="3">DUF402 domain-containing protein</fullName>
    </submittedName>
</protein>
<reference evidence="3" key="1">
    <citation type="submission" date="2021-04" db="EMBL/GenBank/DDBJ databases">
        <title>Dactylosporangium aurantiacum NRRL B-8018 full assembly.</title>
        <authorList>
            <person name="Hartkoorn R.C."/>
            <person name="Beaudoing E."/>
            <person name="Hot D."/>
        </authorList>
    </citation>
    <scope>NUCLEOTIDE SEQUENCE</scope>
    <source>
        <strain evidence="3">NRRL B-8018</strain>
    </source>
</reference>
<dbReference type="PANTHER" id="PTHR39159">
    <property type="match status" value="1"/>
</dbReference>
<dbReference type="AlphaFoldDB" id="A0A9Q9II89"/>
<dbReference type="PANTHER" id="PTHR39159:SF1">
    <property type="entry name" value="UPF0374 PROTEIN YGAC"/>
    <property type="match status" value="1"/>
</dbReference>
<evidence type="ECO:0000313" key="3">
    <source>
        <dbReference type="EMBL" id="UWZ55248.1"/>
    </source>
</evidence>
<dbReference type="KEGG" id="daur:Daura_02995"/>
<evidence type="ECO:0000259" key="2">
    <source>
        <dbReference type="Pfam" id="PF04167"/>
    </source>
</evidence>
<dbReference type="SUPFAM" id="SSF159234">
    <property type="entry name" value="FomD-like"/>
    <property type="match status" value="1"/>
</dbReference>
<dbReference type="GO" id="GO:0016787">
    <property type="term" value="F:hydrolase activity"/>
    <property type="evidence" value="ECO:0007669"/>
    <property type="project" value="UniProtKB-KW"/>
</dbReference>
<dbReference type="InterPro" id="IPR007295">
    <property type="entry name" value="DUF402"/>
</dbReference>
<organism evidence="3 4">
    <name type="scientific">Dactylosporangium aurantiacum</name>
    <dbReference type="NCBI Taxonomy" id="35754"/>
    <lineage>
        <taxon>Bacteria</taxon>
        <taxon>Bacillati</taxon>
        <taxon>Actinomycetota</taxon>
        <taxon>Actinomycetes</taxon>
        <taxon>Micromonosporales</taxon>
        <taxon>Micromonosporaceae</taxon>
        <taxon>Dactylosporangium</taxon>
    </lineage>
</organism>
<dbReference type="Proteomes" id="UP001058003">
    <property type="component" value="Chromosome"/>
</dbReference>
<dbReference type="Pfam" id="PF04167">
    <property type="entry name" value="DUF402"/>
    <property type="match status" value="1"/>
</dbReference>
<name>A0A9Q9II89_9ACTN</name>
<evidence type="ECO:0000256" key="1">
    <source>
        <dbReference type="ARBA" id="ARBA00022801"/>
    </source>
</evidence>
<dbReference type="InterPro" id="IPR050212">
    <property type="entry name" value="Ntdp-like"/>
</dbReference>
<feature type="domain" description="DUF402" evidence="2">
    <location>
        <begin position="12"/>
        <end position="149"/>
    </location>
</feature>
<evidence type="ECO:0000313" key="4">
    <source>
        <dbReference type="Proteomes" id="UP001058003"/>
    </source>
</evidence>